<dbReference type="PANTHER" id="PTHR11070:SF45">
    <property type="entry name" value="DNA 3'-5' HELICASE"/>
    <property type="match status" value="1"/>
</dbReference>
<dbReference type="Gene3D" id="1.10.10.160">
    <property type="match status" value="1"/>
</dbReference>
<evidence type="ECO:0000313" key="8">
    <source>
        <dbReference type="EMBL" id="GIG17208.1"/>
    </source>
</evidence>
<accession>A0A8J3PIA0</accession>
<gene>
    <name evidence="8" type="ORF">Cme02nite_55400</name>
</gene>
<keyword evidence="9" id="KW-1185">Reference proteome</keyword>
<evidence type="ECO:0000256" key="3">
    <source>
        <dbReference type="ARBA" id="ARBA00022806"/>
    </source>
</evidence>
<dbReference type="Gene3D" id="3.40.50.300">
    <property type="entry name" value="P-loop containing nucleotide triphosphate hydrolases"/>
    <property type="match status" value="2"/>
</dbReference>
<dbReference type="GO" id="GO:0000725">
    <property type="term" value="P:recombinational repair"/>
    <property type="evidence" value="ECO:0007669"/>
    <property type="project" value="TreeGrafter"/>
</dbReference>
<dbReference type="InterPro" id="IPR027417">
    <property type="entry name" value="P-loop_NTPase"/>
</dbReference>
<organism evidence="8 9">
    <name type="scientific">Catellatospora methionotrophica</name>
    <dbReference type="NCBI Taxonomy" id="121620"/>
    <lineage>
        <taxon>Bacteria</taxon>
        <taxon>Bacillati</taxon>
        <taxon>Actinomycetota</taxon>
        <taxon>Actinomycetes</taxon>
        <taxon>Micromonosporales</taxon>
        <taxon>Micromonosporaceae</taxon>
        <taxon>Catellatospora</taxon>
    </lineage>
</organism>
<feature type="domain" description="UvrD-like helicase ATP-binding" evidence="7">
    <location>
        <begin position="243"/>
        <end position="517"/>
    </location>
</feature>
<evidence type="ECO:0000259" key="7">
    <source>
        <dbReference type="PROSITE" id="PS51198"/>
    </source>
</evidence>
<keyword evidence="4 5" id="KW-0067">ATP-binding</keyword>
<dbReference type="Pfam" id="PF08378">
    <property type="entry name" value="NERD"/>
    <property type="match status" value="1"/>
</dbReference>
<dbReference type="RefSeq" id="WP_166380898.1">
    <property type="nucleotide sequence ID" value="NZ_BAAATT010000030.1"/>
</dbReference>
<dbReference type="GO" id="GO:0016787">
    <property type="term" value="F:hydrolase activity"/>
    <property type="evidence" value="ECO:0007669"/>
    <property type="project" value="UniProtKB-UniRule"/>
</dbReference>
<dbReference type="AlphaFoldDB" id="A0A8J3PIA0"/>
<evidence type="ECO:0000259" key="6">
    <source>
        <dbReference type="PROSITE" id="PS50206"/>
    </source>
</evidence>
<evidence type="ECO:0000313" key="9">
    <source>
        <dbReference type="Proteomes" id="UP000660339"/>
    </source>
</evidence>
<dbReference type="InterPro" id="IPR014016">
    <property type="entry name" value="UvrD-like_ATP-bd"/>
</dbReference>
<feature type="binding site" evidence="5">
    <location>
        <begin position="264"/>
        <end position="271"/>
    </location>
    <ligand>
        <name>ATP</name>
        <dbReference type="ChEBI" id="CHEBI:30616"/>
    </ligand>
</feature>
<dbReference type="GO" id="GO:0005829">
    <property type="term" value="C:cytosol"/>
    <property type="evidence" value="ECO:0007669"/>
    <property type="project" value="TreeGrafter"/>
</dbReference>
<dbReference type="InterPro" id="IPR001763">
    <property type="entry name" value="Rhodanese-like_dom"/>
</dbReference>
<dbReference type="InterPro" id="IPR013986">
    <property type="entry name" value="DExx_box_DNA_helicase_dom_sf"/>
</dbReference>
<dbReference type="EMBL" id="BONJ01000030">
    <property type="protein sequence ID" value="GIG17208.1"/>
    <property type="molecule type" value="Genomic_DNA"/>
</dbReference>
<proteinExistence type="predicted"/>
<dbReference type="Pfam" id="PF00580">
    <property type="entry name" value="UvrD-helicase"/>
    <property type="match status" value="1"/>
</dbReference>
<evidence type="ECO:0000256" key="5">
    <source>
        <dbReference type="PROSITE-ProRule" id="PRU00560"/>
    </source>
</evidence>
<evidence type="ECO:0000256" key="2">
    <source>
        <dbReference type="ARBA" id="ARBA00022801"/>
    </source>
</evidence>
<keyword evidence="1 5" id="KW-0547">Nucleotide-binding</keyword>
<keyword evidence="2 5" id="KW-0378">Hydrolase</keyword>
<dbReference type="InterPro" id="IPR000212">
    <property type="entry name" value="DNA_helicase_UvrD/REP"/>
</dbReference>
<evidence type="ECO:0000256" key="1">
    <source>
        <dbReference type="ARBA" id="ARBA00022741"/>
    </source>
</evidence>
<reference evidence="8" key="1">
    <citation type="submission" date="2021-01" db="EMBL/GenBank/DDBJ databases">
        <title>Whole genome shotgun sequence of Catellatospora methionotrophica NBRC 14553.</title>
        <authorList>
            <person name="Komaki H."/>
            <person name="Tamura T."/>
        </authorList>
    </citation>
    <scope>NUCLEOTIDE SEQUENCE</scope>
    <source>
        <strain evidence="8">NBRC 14553</strain>
    </source>
</reference>
<name>A0A8J3PIA0_9ACTN</name>
<dbReference type="PROSITE" id="PS50206">
    <property type="entry name" value="RHODANESE_3"/>
    <property type="match status" value="1"/>
</dbReference>
<keyword evidence="3 5" id="KW-0347">Helicase</keyword>
<dbReference type="PROSITE" id="PS51198">
    <property type="entry name" value="UVRD_HELICASE_ATP_BIND"/>
    <property type="match status" value="1"/>
</dbReference>
<protein>
    <submittedName>
        <fullName evidence="8">DNA helicase</fullName>
    </submittedName>
</protein>
<dbReference type="PANTHER" id="PTHR11070">
    <property type="entry name" value="UVRD / RECB / PCRA DNA HELICASE FAMILY MEMBER"/>
    <property type="match status" value="1"/>
</dbReference>
<evidence type="ECO:0000256" key="4">
    <source>
        <dbReference type="ARBA" id="ARBA00022840"/>
    </source>
</evidence>
<dbReference type="GO" id="GO:0003677">
    <property type="term" value="F:DNA binding"/>
    <property type="evidence" value="ECO:0007669"/>
    <property type="project" value="InterPro"/>
</dbReference>
<dbReference type="Proteomes" id="UP000660339">
    <property type="component" value="Unassembled WGS sequence"/>
</dbReference>
<comment type="caution">
    <text evidence="8">The sequence shown here is derived from an EMBL/GenBank/DDBJ whole genome shotgun (WGS) entry which is preliminary data.</text>
</comment>
<feature type="domain" description="Rhodanese" evidence="6">
    <location>
        <begin position="587"/>
        <end position="627"/>
    </location>
</feature>
<dbReference type="GO" id="GO:0043138">
    <property type="term" value="F:3'-5' DNA helicase activity"/>
    <property type="evidence" value="ECO:0007669"/>
    <property type="project" value="TreeGrafter"/>
</dbReference>
<dbReference type="GO" id="GO:0005524">
    <property type="term" value="F:ATP binding"/>
    <property type="evidence" value="ECO:0007669"/>
    <property type="project" value="UniProtKB-UniRule"/>
</dbReference>
<dbReference type="InterPro" id="IPR011528">
    <property type="entry name" value="NERD"/>
</dbReference>
<sequence length="699" mass="75785">MTGRRRADTDRSQQLVRDQLDAQAVLAPRFARGAFGERQIATALMALTRPDGAGRQRWFLMIDRAWPGTRSANVDMILIGPPGVFIVDAKEWTSQPQIHAGVLCAGLDNRQAEIAKVKAMIRPAQHALARRLQIVADIVHPVLAFAGHSVHRNHQGVMLLGVKELRPTLAGELPSRLSTADVTAVHEVLAQVYPAYEPCNLPADRVAVQAAAQVAGGLFEPQDILDAEVAAATARPMERWMTFLHASQLAIVRRTYTGPARISGPAGTGKTVVGLWRAVEAAKNTTGPVLLTSLVRMVPRVQARLLHQMRPDLAHRIDCVHVHGWAARFLAERGIEVAYDAAAAENEFSHAWLAMRGSPLAALDPRPVYWRQEIDVVIKGRGIAERGQYRASARPGRQLRLTEGQRDLVWDLYERYQQRLVHRGIADAADLLMRALAEARREPPQPGYGAVIVDEVQDLSLTALRLVSAVAPPGANGLLLIGDCRQKIYPGGYRLSDAGLSITGGRSEVLTVNYRNAPAILDAALDVIAEQRLEDIDGTMVTGRPADLAVTHGAGRVVRVSEETESQLENQAVAAVRELAAGGGYGEVAVLCYRGAQARRYAALLRREGIPVVELDAYTGDPTDRVKVGTWHKAKGLEFAHVLLPGPSSAITDAAKGYQSDDESATLARHALHVAMSRARLTLWLGETSRAPAKPGALA</sequence>
<dbReference type="SUPFAM" id="SSF52540">
    <property type="entry name" value="P-loop containing nucleoside triphosphate hydrolases"/>
    <property type="match status" value="1"/>
</dbReference>